<comment type="catalytic activity">
    <reaction evidence="1">
        <text>4-amino-5-aminomethyl-2-methylpyrimidine + H2O = 4-amino-5-hydroxymethyl-2-methylpyrimidine + NH4(+)</text>
        <dbReference type="Rhea" id="RHEA:31799"/>
        <dbReference type="ChEBI" id="CHEBI:15377"/>
        <dbReference type="ChEBI" id="CHEBI:16892"/>
        <dbReference type="ChEBI" id="CHEBI:28938"/>
        <dbReference type="ChEBI" id="CHEBI:63416"/>
        <dbReference type="EC" id="3.5.99.2"/>
    </reaction>
</comment>
<reference evidence="3 4" key="1">
    <citation type="journal article" date="2012" name="J. Bacteriol.">
        <title>Draft Genome Sequence of Cecembia lonarensis Strain LW9T, Isolated from Lonar Lake, a Haloalkaline Lake in India.</title>
        <authorList>
            <person name="Shivaji S."/>
            <person name="Ara S."/>
            <person name="Singh A."/>
            <person name="Pinnaka A.K."/>
        </authorList>
    </citation>
    <scope>NUCLEOTIDE SEQUENCE [LARGE SCALE GENOMIC DNA]</scope>
    <source>
        <strain evidence="3 4">LW9</strain>
    </source>
</reference>
<dbReference type="GO" id="GO:0050334">
    <property type="term" value="F:thiaminase activity"/>
    <property type="evidence" value="ECO:0007669"/>
    <property type="project" value="UniProtKB-EC"/>
</dbReference>
<dbReference type="GO" id="GO:0009228">
    <property type="term" value="P:thiamine biosynthetic process"/>
    <property type="evidence" value="ECO:0007669"/>
    <property type="project" value="UniProtKB-KW"/>
</dbReference>
<dbReference type="PANTHER" id="PTHR43198:SF2">
    <property type="entry name" value="SI:CH1073-67J19.1-RELATED"/>
    <property type="match status" value="1"/>
</dbReference>
<comment type="similarity">
    <text evidence="1">Belongs to the TenA family.</text>
</comment>
<comment type="pathway">
    <text evidence="1">Cofactor biosynthesis; thiamine diphosphate biosynthesis.</text>
</comment>
<dbReference type="SUPFAM" id="SSF48613">
    <property type="entry name" value="Heme oxygenase-like"/>
    <property type="match status" value="1"/>
</dbReference>
<dbReference type="Gene3D" id="1.20.910.10">
    <property type="entry name" value="Heme oxygenase-like"/>
    <property type="match status" value="1"/>
</dbReference>
<protein>
    <recommendedName>
        <fullName evidence="1">Aminopyrimidine aminohydrolase</fullName>
        <ecNumber evidence="1">3.5.99.2</ecNumber>
    </recommendedName>
</protein>
<dbReference type="InterPro" id="IPR050967">
    <property type="entry name" value="Thiamine_Salvage_TenA"/>
</dbReference>
<dbReference type="UniPathway" id="UPA00060"/>
<evidence type="ECO:0000256" key="1">
    <source>
        <dbReference type="RuleBase" id="RU363093"/>
    </source>
</evidence>
<dbReference type="EC" id="3.5.99.2" evidence="1"/>
<dbReference type="Proteomes" id="UP000004478">
    <property type="component" value="Unassembled WGS sequence"/>
</dbReference>
<proteinExistence type="inferred from homology"/>
<comment type="function">
    <text evidence="1">Catalyzes an amino-pyrimidine hydrolysis reaction at the C5' of the pyrimidine moiety of thiamine compounds, a reaction that is part of a thiamine salvage pathway.</text>
</comment>
<evidence type="ECO:0000259" key="2">
    <source>
        <dbReference type="Pfam" id="PF03070"/>
    </source>
</evidence>
<dbReference type="EMBL" id="AMGM01000045">
    <property type="protein sequence ID" value="EKB48690.1"/>
    <property type="molecule type" value="Genomic_DNA"/>
</dbReference>
<dbReference type="InterPro" id="IPR004305">
    <property type="entry name" value="Thiaminase-2/PQQC"/>
</dbReference>
<keyword evidence="4" id="KW-1185">Reference proteome</keyword>
<dbReference type="CDD" id="cd19365">
    <property type="entry name" value="TenA_C-like"/>
    <property type="match status" value="1"/>
</dbReference>
<name>K1KX65_CECL9</name>
<dbReference type="AlphaFoldDB" id="K1KX65"/>
<accession>K1KX65</accession>
<dbReference type="PANTHER" id="PTHR43198">
    <property type="entry name" value="BIFUNCTIONAL TH2 PROTEIN"/>
    <property type="match status" value="1"/>
</dbReference>
<comment type="catalytic activity">
    <reaction evidence="1">
        <text>thiamine + H2O = 5-(2-hydroxyethyl)-4-methylthiazole + 4-amino-5-hydroxymethyl-2-methylpyrimidine + H(+)</text>
        <dbReference type="Rhea" id="RHEA:17509"/>
        <dbReference type="ChEBI" id="CHEBI:15377"/>
        <dbReference type="ChEBI" id="CHEBI:15378"/>
        <dbReference type="ChEBI" id="CHEBI:16892"/>
        <dbReference type="ChEBI" id="CHEBI:17957"/>
        <dbReference type="ChEBI" id="CHEBI:18385"/>
        <dbReference type="EC" id="3.5.99.2"/>
    </reaction>
</comment>
<keyword evidence="1 3" id="KW-0378">Hydrolase</keyword>
<gene>
    <name evidence="3" type="primary">tenA</name>
    <name evidence="3" type="ORF">B879_02717</name>
</gene>
<dbReference type="PATRIC" id="fig|1225176.3.peg.2895"/>
<dbReference type="NCBIfam" id="TIGR04306">
    <property type="entry name" value="salvage_TenA"/>
    <property type="match status" value="1"/>
</dbReference>
<evidence type="ECO:0000313" key="3">
    <source>
        <dbReference type="EMBL" id="EKB48690.1"/>
    </source>
</evidence>
<dbReference type="InterPro" id="IPR027574">
    <property type="entry name" value="Thiaminase_II"/>
</dbReference>
<dbReference type="Pfam" id="PF03070">
    <property type="entry name" value="TENA_THI-4"/>
    <property type="match status" value="1"/>
</dbReference>
<keyword evidence="1" id="KW-0784">Thiamine biosynthesis</keyword>
<dbReference type="GO" id="GO:0005829">
    <property type="term" value="C:cytosol"/>
    <property type="evidence" value="ECO:0007669"/>
    <property type="project" value="TreeGrafter"/>
</dbReference>
<dbReference type="GO" id="GO:0009229">
    <property type="term" value="P:thiamine diphosphate biosynthetic process"/>
    <property type="evidence" value="ECO:0007669"/>
    <property type="project" value="UniProtKB-UniPathway"/>
</dbReference>
<organism evidence="3 4">
    <name type="scientific">Cecembia lonarensis (strain CCUG 58316 / KCTC 22772 / LW9)</name>
    <dbReference type="NCBI Taxonomy" id="1225176"/>
    <lineage>
        <taxon>Bacteria</taxon>
        <taxon>Pseudomonadati</taxon>
        <taxon>Bacteroidota</taxon>
        <taxon>Cytophagia</taxon>
        <taxon>Cytophagales</taxon>
        <taxon>Cyclobacteriaceae</taxon>
        <taxon>Cecembia</taxon>
    </lineage>
</organism>
<sequence>MALLIISINLNHKSSMKWTAKTWERITPLYEKILDLPFNKELTQGNLPVEKFKFYMAQDAYYLGEFGKALSTISGRMDKMEHVLDFAQFAAGAIVVERALHEGYFKTLGIPDTIEPSPSCLLYTNYLLKEAKYGDVAVAVAAVLPCFWIYKKVGDHIFEQQSEVQNNPYKNWIDTYAGEEFAASVHKAIAITDELAAQSSSSTQETMFKAFEMASRLEWMFWDSAYRLEQWPV</sequence>
<comment type="caution">
    <text evidence="3">The sequence shown here is derived from an EMBL/GenBank/DDBJ whole genome shotgun (WGS) entry which is preliminary data.</text>
</comment>
<feature type="domain" description="Thiaminase-2/PQQC" evidence="2">
    <location>
        <begin position="23"/>
        <end position="227"/>
    </location>
</feature>
<dbReference type="InterPro" id="IPR016084">
    <property type="entry name" value="Haem_Oase-like_multi-hlx"/>
</dbReference>
<evidence type="ECO:0000313" key="4">
    <source>
        <dbReference type="Proteomes" id="UP000004478"/>
    </source>
</evidence>